<gene>
    <name evidence="9" type="ORF">A4V02_08760</name>
    <name evidence="10" type="ORF">E5333_10775</name>
</gene>
<dbReference type="EMBL" id="CP015402">
    <property type="protein sequence ID" value="ANU63808.1"/>
    <property type="molecule type" value="Genomic_DNA"/>
</dbReference>
<evidence type="ECO:0000256" key="4">
    <source>
        <dbReference type="ARBA" id="ARBA00023125"/>
    </source>
</evidence>
<evidence type="ECO:0000256" key="1">
    <source>
        <dbReference type="ARBA" id="ARBA00010641"/>
    </source>
</evidence>
<protein>
    <recommendedName>
        <fullName evidence="6">RNA polymerase sigma factor</fullName>
    </recommendedName>
</protein>
<evidence type="ECO:0000313" key="10">
    <source>
        <dbReference type="EMBL" id="TGY72022.1"/>
    </source>
</evidence>
<dbReference type="EMBL" id="SRYD01000044">
    <property type="protein sequence ID" value="TGY72022.1"/>
    <property type="molecule type" value="Genomic_DNA"/>
</dbReference>
<keyword evidence="5 6" id="KW-0804">Transcription</keyword>
<reference evidence="9" key="2">
    <citation type="submission" date="2017-04" db="EMBL/GenBank/DDBJ databases">
        <title>Complete Genome Sequences of Twelve Strains of a Stable Defined Moderately Diverse Mouse Microbiota 2 (sDMDMm2).</title>
        <authorList>
            <person name="Uchimura Y."/>
            <person name="Wyss M."/>
            <person name="Brugiroux S."/>
            <person name="Limenitakis J.P."/>
            <person name="Stecher B."/>
            <person name="McCoy K.D."/>
            <person name="Macpherson A.J."/>
        </authorList>
    </citation>
    <scope>NUCLEOTIDE SEQUENCE</scope>
    <source>
        <strain evidence="9">YL27</strain>
    </source>
</reference>
<dbReference type="Gene3D" id="1.10.1740.10">
    <property type="match status" value="1"/>
</dbReference>
<dbReference type="STRING" id="1796646.A4V02_08760"/>
<evidence type="ECO:0000256" key="2">
    <source>
        <dbReference type="ARBA" id="ARBA00023015"/>
    </source>
</evidence>
<accession>A0A1Z2XI63</accession>
<dbReference type="Pfam" id="PF08281">
    <property type="entry name" value="Sigma70_r4_2"/>
    <property type="match status" value="1"/>
</dbReference>
<keyword evidence="2 6" id="KW-0805">Transcription regulation</keyword>
<comment type="similarity">
    <text evidence="1 6">Belongs to the sigma-70 factor family. ECF subfamily.</text>
</comment>
<dbReference type="Proteomes" id="UP000186351">
    <property type="component" value="Chromosome"/>
</dbReference>
<dbReference type="InterPro" id="IPR013249">
    <property type="entry name" value="RNA_pol_sigma70_r4_t2"/>
</dbReference>
<dbReference type="PROSITE" id="PS01063">
    <property type="entry name" value="SIGMA70_ECF"/>
    <property type="match status" value="1"/>
</dbReference>
<dbReference type="GO" id="GO:0006352">
    <property type="term" value="P:DNA-templated transcription initiation"/>
    <property type="evidence" value="ECO:0007669"/>
    <property type="project" value="InterPro"/>
</dbReference>
<dbReference type="InterPro" id="IPR036388">
    <property type="entry name" value="WH-like_DNA-bd_sf"/>
</dbReference>
<dbReference type="PANTHER" id="PTHR43133">
    <property type="entry name" value="RNA POLYMERASE ECF-TYPE SIGMA FACTO"/>
    <property type="match status" value="1"/>
</dbReference>
<organism evidence="9 11">
    <name type="scientific">Muribaculum intestinale</name>
    <dbReference type="NCBI Taxonomy" id="1796646"/>
    <lineage>
        <taxon>Bacteria</taxon>
        <taxon>Pseudomonadati</taxon>
        <taxon>Bacteroidota</taxon>
        <taxon>Bacteroidia</taxon>
        <taxon>Bacteroidales</taxon>
        <taxon>Muribaculaceae</taxon>
        <taxon>Muribaculum</taxon>
    </lineage>
</organism>
<dbReference type="SUPFAM" id="SSF88659">
    <property type="entry name" value="Sigma3 and sigma4 domains of RNA polymerase sigma factors"/>
    <property type="match status" value="1"/>
</dbReference>
<dbReference type="Gene3D" id="1.10.10.10">
    <property type="entry name" value="Winged helix-like DNA-binding domain superfamily/Winged helix DNA-binding domain"/>
    <property type="match status" value="1"/>
</dbReference>
<reference evidence="11" key="1">
    <citation type="submission" date="2016-04" db="EMBL/GenBank/DDBJ databases">
        <title>Complete Genome Sequences of Twelve Strains of a Stable Defined Moderately Diverse Mouse Microbiota 2 (sDMDMm2).</title>
        <authorList>
            <person name="Uchimura Y."/>
            <person name="Wyss M."/>
            <person name="Brugiroux S."/>
            <person name="Limenitakis J.P."/>
            <person name="Stecher B."/>
            <person name="McCoy K.D."/>
            <person name="Macpherson A.J."/>
        </authorList>
    </citation>
    <scope>NUCLEOTIDE SEQUENCE [LARGE SCALE GENOMIC DNA]</scope>
    <source>
        <strain evidence="11">YL27</strain>
    </source>
</reference>
<dbReference type="GO" id="GO:0016987">
    <property type="term" value="F:sigma factor activity"/>
    <property type="evidence" value="ECO:0007669"/>
    <property type="project" value="UniProtKB-KW"/>
</dbReference>
<evidence type="ECO:0000313" key="12">
    <source>
        <dbReference type="Proteomes" id="UP000306630"/>
    </source>
</evidence>
<accession>A0A1B1SAI8</accession>
<dbReference type="PANTHER" id="PTHR43133:SF51">
    <property type="entry name" value="RNA POLYMERASE SIGMA FACTOR"/>
    <property type="match status" value="1"/>
</dbReference>
<evidence type="ECO:0000256" key="5">
    <source>
        <dbReference type="ARBA" id="ARBA00023163"/>
    </source>
</evidence>
<dbReference type="Pfam" id="PF04542">
    <property type="entry name" value="Sigma70_r2"/>
    <property type="match status" value="1"/>
</dbReference>
<evidence type="ECO:0000256" key="6">
    <source>
        <dbReference type="RuleBase" id="RU000716"/>
    </source>
</evidence>
<dbReference type="InterPro" id="IPR013325">
    <property type="entry name" value="RNA_pol_sigma_r2"/>
</dbReference>
<dbReference type="GeneID" id="65536955"/>
<dbReference type="NCBIfam" id="TIGR02937">
    <property type="entry name" value="sigma70-ECF"/>
    <property type="match status" value="1"/>
</dbReference>
<evidence type="ECO:0000259" key="8">
    <source>
        <dbReference type="Pfam" id="PF08281"/>
    </source>
</evidence>
<evidence type="ECO:0000313" key="9">
    <source>
        <dbReference type="EMBL" id="ANU63808.1"/>
    </source>
</evidence>
<keyword evidence="4 6" id="KW-0238">DNA-binding</keyword>
<dbReference type="InterPro" id="IPR039425">
    <property type="entry name" value="RNA_pol_sigma-70-like"/>
</dbReference>
<sequence>MLTKWEELRLVARCVAGDDRRAFERLVEEYQQPLRRFLLNLTMGNASLTDDLAQDTFLKAYLGLRSWQGVARFKTWLFRIAMNEYYGYLRRNREILPDDPPDSIPVDERVDTAGATEARLDVERCLSVLSANERAAVLLFYLEDKPLKEISRILDMPEGTVKSHLSRAKVKMAQVR</sequence>
<dbReference type="Proteomes" id="UP000306630">
    <property type="component" value="Unassembled WGS sequence"/>
</dbReference>
<proteinExistence type="inferred from homology"/>
<dbReference type="AlphaFoldDB" id="A0A1B1SAI8"/>
<dbReference type="CDD" id="cd06171">
    <property type="entry name" value="Sigma70_r4"/>
    <property type="match status" value="1"/>
</dbReference>
<reference evidence="10 12" key="3">
    <citation type="submission" date="2019-04" db="EMBL/GenBank/DDBJ databases">
        <title>Microbes associate with the intestines of laboratory mice.</title>
        <authorList>
            <person name="Navarre W."/>
            <person name="Wong E."/>
            <person name="Huang K."/>
            <person name="Tropini C."/>
            <person name="Ng K."/>
            <person name="Yu B."/>
        </authorList>
    </citation>
    <scope>NUCLEOTIDE SEQUENCE [LARGE SCALE GENOMIC DNA]</scope>
    <source>
        <strain evidence="10 12">NM06_A21</strain>
    </source>
</reference>
<dbReference type="SUPFAM" id="SSF88946">
    <property type="entry name" value="Sigma2 domain of RNA polymerase sigma factors"/>
    <property type="match status" value="1"/>
</dbReference>
<feature type="domain" description="RNA polymerase sigma factor 70 region 4 type 2" evidence="8">
    <location>
        <begin position="120"/>
        <end position="172"/>
    </location>
</feature>
<dbReference type="InterPro" id="IPR013324">
    <property type="entry name" value="RNA_pol_sigma_r3/r4-like"/>
</dbReference>
<dbReference type="GO" id="GO:0003677">
    <property type="term" value="F:DNA binding"/>
    <property type="evidence" value="ECO:0007669"/>
    <property type="project" value="UniProtKB-KW"/>
</dbReference>
<dbReference type="InterPro" id="IPR014284">
    <property type="entry name" value="RNA_pol_sigma-70_dom"/>
</dbReference>
<evidence type="ECO:0000313" key="11">
    <source>
        <dbReference type="Proteomes" id="UP000186351"/>
    </source>
</evidence>
<dbReference type="OrthoDB" id="9780326at2"/>
<dbReference type="KEGG" id="pary:A4V02_08760"/>
<dbReference type="RefSeq" id="WP_068961109.1">
    <property type="nucleotide sequence ID" value="NZ_CAJTAP010000003.1"/>
</dbReference>
<keyword evidence="3 6" id="KW-0731">Sigma factor</keyword>
<evidence type="ECO:0000259" key="7">
    <source>
        <dbReference type="Pfam" id="PF04542"/>
    </source>
</evidence>
<feature type="domain" description="RNA polymerase sigma-70 region 2" evidence="7">
    <location>
        <begin position="26"/>
        <end position="93"/>
    </location>
</feature>
<keyword evidence="11" id="KW-1185">Reference proteome</keyword>
<dbReference type="InterPro" id="IPR000838">
    <property type="entry name" value="RNA_pol_sigma70_ECF_CS"/>
</dbReference>
<name>A0A1B1SAI8_9BACT</name>
<evidence type="ECO:0000256" key="3">
    <source>
        <dbReference type="ARBA" id="ARBA00023082"/>
    </source>
</evidence>
<dbReference type="InterPro" id="IPR007627">
    <property type="entry name" value="RNA_pol_sigma70_r2"/>
</dbReference>